<reference evidence="1" key="2">
    <citation type="submission" date="2020-09" db="EMBL/GenBank/DDBJ databases">
        <authorList>
            <person name="Sun Q."/>
            <person name="Zhou Y."/>
        </authorList>
    </citation>
    <scope>NUCLEOTIDE SEQUENCE</scope>
    <source>
        <strain evidence="1">CGMCC 1.12426</strain>
    </source>
</reference>
<dbReference type="Pfam" id="PF05258">
    <property type="entry name" value="DciA"/>
    <property type="match status" value="1"/>
</dbReference>
<dbReference type="PIRSF" id="PIRSF032064">
    <property type="entry name" value="UCP032064"/>
    <property type="match status" value="1"/>
</dbReference>
<dbReference type="Proteomes" id="UP000605148">
    <property type="component" value="Unassembled WGS sequence"/>
</dbReference>
<dbReference type="RefSeq" id="WP_150496605.1">
    <property type="nucleotide sequence ID" value="NZ_BMFA01000007.1"/>
</dbReference>
<proteinExistence type="predicted"/>
<evidence type="ECO:0000313" key="2">
    <source>
        <dbReference type="Proteomes" id="UP000605148"/>
    </source>
</evidence>
<protein>
    <recommendedName>
        <fullName evidence="3">DUF721 domain-containing protein</fullName>
    </recommendedName>
</protein>
<dbReference type="AlphaFoldDB" id="A0A916TLA7"/>
<dbReference type="EMBL" id="BMFA01000007">
    <property type="protein sequence ID" value="GGB52068.1"/>
    <property type="molecule type" value="Genomic_DNA"/>
</dbReference>
<gene>
    <name evidence="1" type="ORF">GCM10011316_25100</name>
</gene>
<dbReference type="OrthoDB" id="7160947at2"/>
<dbReference type="InterPro" id="IPR010593">
    <property type="entry name" value="DUF1159"/>
</dbReference>
<evidence type="ECO:0008006" key="3">
    <source>
        <dbReference type="Google" id="ProtNLM"/>
    </source>
</evidence>
<accession>A0A916TLA7</accession>
<dbReference type="InterPro" id="IPR007922">
    <property type="entry name" value="DciA-like"/>
</dbReference>
<keyword evidence="2" id="KW-1185">Reference proteome</keyword>
<evidence type="ECO:0000313" key="1">
    <source>
        <dbReference type="EMBL" id="GGB52068.1"/>
    </source>
</evidence>
<comment type="caution">
    <text evidence="1">The sequence shown here is derived from an EMBL/GenBank/DDBJ whole genome shotgun (WGS) entry which is preliminary data.</text>
</comment>
<name>A0A916TLA7_9HYPH</name>
<sequence length="176" mass="19183">MTANAGRSGVRRKTTHDLADLVGKAVTPACRKRGFASLDLLSAWPDIVGGRYGERVRPVRLIWPRQGRDPVPGEQDPVCAATLLVHADGPTALFLSHETGQILSRINAFFGWQAVERIKIVQKPVTVRKPAEKKTLRGLTEAEESALEDKLSTVGNDRLRAALKKLGAQVIAKSDD</sequence>
<organism evidence="1 2">
    <name type="scientific">Roseibium aquae</name>
    <dbReference type="NCBI Taxonomy" id="1323746"/>
    <lineage>
        <taxon>Bacteria</taxon>
        <taxon>Pseudomonadati</taxon>
        <taxon>Pseudomonadota</taxon>
        <taxon>Alphaproteobacteria</taxon>
        <taxon>Hyphomicrobiales</taxon>
        <taxon>Stappiaceae</taxon>
        <taxon>Roseibium</taxon>
    </lineage>
</organism>
<reference evidence="1" key="1">
    <citation type="journal article" date="2014" name="Int. J. Syst. Evol. Microbiol.">
        <title>Complete genome sequence of Corynebacterium casei LMG S-19264T (=DSM 44701T), isolated from a smear-ripened cheese.</title>
        <authorList>
            <consortium name="US DOE Joint Genome Institute (JGI-PGF)"/>
            <person name="Walter F."/>
            <person name="Albersmeier A."/>
            <person name="Kalinowski J."/>
            <person name="Ruckert C."/>
        </authorList>
    </citation>
    <scope>NUCLEOTIDE SEQUENCE</scope>
    <source>
        <strain evidence="1">CGMCC 1.12426</strain>
    </source>
</reference>